<keyword evidence="6" id="KW-1185">Reference proteome</keyword>
<comment type="caution">
    <text evidence="5">The sequence shown here is derived from an EMBL/GenBank/DDBJ whole genome shotgun (WGS) entry which is preliminary data.</text>
</comment>
<dbReference type="SUPFAM" id="SSF56317">
    <property type="entry name" value="Carbon-nitrogen hydrolase"/>
    <property type="match status" value="1"/>
</dbReference>
<feature type="region of interest" description="Disordered" evidence="3">
    <location>
        <begin position="319"/>
        <end position="342"/>
    </location>
</feature>
<reference evidence="5 6" key="1">
    <citation type="submission" date="2024-09" db="EMBL/GenBank/DDBJ databases">
        <authorList>
            <person name="Zhang Z.-H."/>
        </authorList>
    </citation>
    <scope>NUCLEOTIDE SEQUENCE [LARGE SCALE GENOMIC DNA]</scope>
    <source>
        <strain evidence="5 6">HHTR114</strain>
    </source>
</reference>
<dbReference type="Gene3D" id="3.60.110.10">
    <property type="entry name" value="Carbon-nitrogen hydrolase"/>
    <property type="match status" value="1"/>
</dbReference>
<accession>A0ABW1KYG7</accession>
<sequence length="342" mass="37210">MGDVYPKLKVAALHVASPFLDRDACVEKCCRLIGEAAAQGAQLIVFPETFIPGYPFWIWTHTPATGGEFFFELFANSVEVGSDATRAIGEAARKAGAYVVVGISERDGGTLYNTMLYFDDNGDIVGRHRKLQPTCVERTVWGRGDGSGLRVIETPFGKLGGLICWEHSMDLARYALTSQGEQIHIAMWPAGSALSHDPSSGVFDDLSEAAARHHAAAGQCFVINVQSRIDKATLERLGFTDQPEMMREGGGWSAIVGPFGNIIEGPHRDDEKMLVAEIDLADIAKFKYVSDSAGHYARPDVLRLAVDYRAKPISMPFEDGPELPGAETAWPLRGDYGKTDGE</sequence>
<organism evidence="5 6">
    <name type="scientific">Hyphococcus aureus</name>
    <dbReference type="NCBI Taxonomy" id="2666033"/>
    <lineage>
        <taxon>Bacteria</taxon>
        <taxon>Pseudomonadati</taxon>
        <taxon>Pseudomonadota</taxon>
        <taxon>Alphaproteobacteria</taxon>
        <taxon>Parvularculales</taxon>
        <taxon>Parvularculaceae</taxon>
        <taxon>Hyphococcus</taxon>
    </lineage>
</organism>
<protein>
    <submittedName>
        <fullName evidence="5">Carbon-nitrogen hydrolase family protein</fullName>
    </submittedName>
</protein>
<keyword evidence="5" id="KW-0378">Hydrolase</keyword>
<dbReference type="InterPro" id="IPR003010">
    <property type="entry name" value="C-N_Hydrolase"/>
</dbReference>
<comment type="similarity">
    <text evidence="1">Belongs to the carbon-nitrogen hydrolase superfamily. Nitrilase family.</text>
</comment>
<dbReference type="CDD" id="cd07564">
    <property type="entry name" value="nitrilases_CHs"/>
    <property type="match status" value="1"/>
</dbReference>
<feature type="domain" description="CN hydrolase" evidence="4">
    <location>
        <begin position="8"/>
        <end position="280"/>
    </location>
</feature>
<dbReference type="PROSITE" id="PS00920">
    <property type="entry name" value="NITRIL_CHT_1"/>
    <property type="match status" value="1"/>
</dbReference>
<dbReference type="PANTHER" id="PTHR46044:SF1">
    <property type="entry name" value="CN HYDROLASE DOMAIN-CONTAINING PROTEIN"/>
    <property type="match status" value="1"/>
</dbReference>
<dbReference type="Proteomes" id="UP001596116">
    <property type="component" value="Unassembled WGS sequence"/>
</dbReference>
<evidence type="ECO:0000256" key="1">
    <source>
        <dbReference type="ARBA" id="ARBA00008129"/>
    </source>
</evidence>
<dbReference type="GO" id="GO:0016787">
    <property type="term" value="F:hydrolase activity"/>
    <property type="evidence" value="ECO:0007669"/>
    <property type="project" value="UniProtKB-KW"/>
</dbReference>
<dbReference type="EMBL" id="JBHPON010000002">
    <property type="protein sequence ID" value="MFC6036944.1"/>
    <property type="molecule type" value="Genomic_DNA"/>
</dbReference>
<name>A0ABW1KYG7_9PROT</name>
<dbReference type="InterPro" id="IPR000132">
    <property type="entry name" value="Nitrilase/CN_hydratase_CS"/>
</dbReference>
<gene>
    <name evidence="5" type="ORF">ACFMB1_15415</name>
</gene>
<dbReference type="InterPro" id="IPR044149">
    <property type="entry name" value="Nitrilases_CHs"/>
</dbReference>
<proteinExistence type="inferred from homology"/>
<dbReference type="PANTHER" id="PTHR46044">
    <property type="entry name" value="NITRILASE"/>
    <property type="match status" value="1"/>
</dbReference>
<dbReference type="InterPro" id="IPR036526">
    <property type="entry name" value="C-N_Hydrolase_sf"/>
</dbReference>
<evidence type="ECO:0000256" key="2">
    <source>
        <dbReference type="PROSITE-ProRule" id="PRU10139"/>
    </source>
</evidence>
<evidence type="ECO:0000256" key="3">
    <source>
        <dbReference type="SAM" id="MobiDB-lite"/>
    </source>
</evidence>
<evidence type="ECO:0000259" key="4">
    <source>
        <dbReference type="PROSITE" id="PS50263"/>
    </source>
</evidence>
<dbReference type="PROSITE" id="PS50263">
    <property type="entry name" value="CN_HYDROLASE"/>
    <property type="match status" value="1"/>
</dbReference>
<evidence type="ECO:0000313" key="6">
    <source>
        <dbReference type="Proteomes" id="UP001596116"/>
    </source>
</evidence>
<feature type="active site" description="Proton acceptor" evidence="2">
    <location>
        <position position="48"/>
    </location>
</feature>
<dbReference type="RefSeq" id="WP_379881805.1">
    <property type="nucleotide sequence ID" value="NZ_JBHPON010000002.1"/>
</dbReference>
<dbReference type="Pfam" id="PF00795">
    <property type="entry name" value="CN_hydrolase"/>
    <property type="match status" value="1"/>
</dbReference>
<evidence type="ECO:0000313" key="5">
    <source>
        <dbReference type="EMBL" id="MFC6036944.1"/>
    </source>
</evidence>